<accession>A0A1F5LNV8</accession>
<keyword evidence="2" id="KW-1185">Reference proteome</keyword>
<proteinExistence type="predicted"/>
<dbReference type="EMBL" id="LXJU01000005">
    <property type="protein sequence ID" value="OGE54903.1"/>
    <property type="molecule type" value="Genomic_DNA"/>
</dbReference>
<sequence length="115" mass="13367">MATEARYNKAKEEWLDAAKAARDHMEDSKKKHKEEKDVGITSDSWEKWFPQNDRMFAEKWNEFQQKTASFKMAMGQFDSAKAEAWDKAYGQLHSEKYHGAGEDKGSNYLIITPEV</sequence>
<dbReference type="RefSeq" id="XP_022490333.1">
    <property type="nucleotide sequence ID" value="XM_022629774.1"/>
</dbReference>
<dbReference type="AlphaFoldDB" id="A0A1F5LNV8"/>
<name>A0A1F5LNV8_PENAI</name>
<dbReference type="Proteomes" id="UP000177622">
    <property type="component" value="Unassembled WGS sequence"/>
</dbReference>
<organism evidence="1 2">
    <name type="scientific">Penicillium arizonense</name>
    <dbReference type="NCBI Taxonomy" id="1835702"/>
    <lineage>
        <taxon>Eukaryota</taxon>
        <taxon>Fungi</taxon>
        <taxon>Dikarya</taxon>
        <taxon>Ascomycota</taxon>
        <taxon>Pezizomycotina</taxon>
        <taxon>Eurotiomycetes</taxon>
        <taxon>Eurotiomycetidae</taxon>
        <taxon>Eurotiales</taxon>
        <taxon>Aspergillaceae</taxon>
        <taxon>Penicillium</taxon>
    </lineage>
</organism>
<reference evidence="1 2" key="1">
    <citation type="journal article" date="2016" name="Sci. Rep.">
        <title>Penicillium arizonense, a new, genome sequenced fungal species, reveals a high chemical diversity in secreted metabolites.</title>
        <authorList>
            <person name="Grijseels S."/>
            <person name="Nielsen J.C."/>
            <person name="Randelovic M."/>
            <person name="Nielsen J."/>
            <person name="Nielsen K.F."/>
            <person name="Workman M."/>
            <person name="Frisvad J.C."/>
        </authorList>
    </citation>
    <scope>NUCLEOTIDE SEQUENCE [LARGE SCALE GENOMIC DNA]</scope>
    <source>
        <strain evidence="1 2">CBS 141311</strain>
    </source>
</reference>
<comment type="caution">
    <text evidence="1">The sequence shown here is derived from an EMBL/GenBank/DDBJ whole genome shotgun (WGS) entry which is preliminary data.</text>
</comment>
<evidence type="ECO:0000313" key="1">
    <source>
        <dbReference type="EMBL" id="OGE54903.1"/>
    </source>
</evidence>
<evidence type="ECO:0000313" key="2">
    <source>
        <dbReference type="Proteomes" id="UP000177622"/>
    </source>
</evidence>
<dbReference type="OrthoDB" id="4360103at2759"/>
<protein>
    <submittedName>
        <fullName evidence="1">Uncharacterized protein</fullName>
    </submittedName>
</protein>
<dbReference type="GeneID" id="34574508"/>
<gene>
    <name evidence="1" type="ORF">PENARI_c005G05962</name>
</gene>